<reference evidence="1 2" key="1">
    <citation type="submission" date="2019-07" db="EMBL/GenBank/DDBJ databases">
        <title>Genome sequencing of 100 strains of the haloalkaliphilic chemolithoautotrophic sulfur-oxidizing bacterium Thioalkalivibrio.</title>
        <authorList>
            <person name="Muyzer G."/>
        </authorList>
    </citation>
    <scope>NUCLEOTIDE SEQUENCE [LARGE SCALE GENOMIC DNA]</scope>
    <source>
        <strain evidence="1 2">ASO4-4</strain>
    </source>
</reference>
<dbReference type="PANTHER" id="PTHR30217">
    <property type="entry name" value="PEPTIDASE U32 FAMILY"/>
    <property type="match status" value="1"/>
</dbReference>
<keyword evidence="1" id="KW-0378">Hydrolase</keyword>
<keyword evidence="2" id="KW-1185">Reference proteome</keyword>
<comment type="caution">
    <text evidence="1">The sequence shown here is derived from an EMBL/GenBank/DDBJ whole genome shotgun (WGS) entry which is preliminary data.</text>
</comment>
<dbReference type="PANTHER" id="PTHR30217:SF10">
    <property type="entry name" value="23S RRNA 5-HYDROXYCYTIDINE C2501 SYNTHASE"/>
    <property type="match status" value="1"/>
</dbReference>
<dbReference type="GO" id="GO:0006508">
    <property type="term" value="P:proteolysis"/>
    <property type="evidence" value="ECO:0007669"/>
    <property type="project" value="UniProtKB-KW"/>
</dbReference>
<dbReference type="EMBL" id="VLLC01000022">
    <property type="protein sequence ID" value="TWI68205.1"/>
    <property type="molecule type" value="Genomic_DNA"/>
</dbReference>
<sequence length="660" mass="73306">MTREATPDLPMILSPAGDRDSFLAAIAAEADAIYCGLKAFSARMEADNFSITELAALTSLAHDRNIRVYVALNNEIKPDEMEKAFHLVERLARDVLPDALIVQDPAFVSLARQVDYAGELHLSTLANLSFPEGLAVAGKLGFSRVVMPRELDVDALRLMAAACPEGMNLEAFVHGALCYAVSGRCYWSSYLGGKSGLRGRCVQPCRRLYRKKKGAAEAGRYFSMQDLSLDVLTKVLGVIPEVGCWKIEGRKKGPHYVHYTTTAYRMLRDERDILGRKKDALALLDMALGRPSMHYRFLPHRPWHPVSSEGETGSGFLLGRVKGGAKELFIVPRIPLLAGDLIRIGYEGEGGHLLVRVRRSIPKGGKFHLKADRGKRPGAGAAAFLVDRREPELMAQIQGLAQELETMETPEPRPGTRQLVLPRPFKKSGAPRDMFLGRKSGSAGGRGQETALWVDPERPAKVAPGAVAHIWWWLDPVIWPESSENWKKAIEGLLRRGARRFVLNAPWQMGFFDKKEGLELWAGPFCNVANPLAVGVMGDLGFSGVFASPELSGEDFLAFAAGSPLPVGAVLSGCWPLAISRVGVLEPGEGMISPMDEKLWGRKYGENQWLFPDWQYDIREKRAELERAGYRYFVHMEEILPKGMELRRRPGLWNWNLRLL</sequence>
<gene>
    <name evidence="1" type="ORF">LZ24_02579</name>
</gene>
<protein>
    <submittedName>
        <fullName evidence="1">Putative protease</fullName>
    </submittedName>
</protein>
<dbReference type="RefSeq" id="WP_144685685.1">
    <property type="nucleotide sequence ID" value="NZ_VLLC01000022.1"/>
</dbReference>
<dbReference type="Pfam" id="PF01136">
    <property type="entry name" value="Peptidase_U32"/>
    <property type="match status" value="1"/>
</dbReference>
<accession>A0A562RGK6</accession>
<dbReference type="InterPro" id="IPR001539">
    <property type="entry name" value="Peptidase_U32"/>
</dbReference>
<evidence type="ECO:0000313" key="1">
    <source>
        <dbReference type="EMBL" id="TWI68205.1"/>
    </source>
</evidence>
<organism evidence="1 2">
    <name type="scientific">Desulfobotulus alkaliphilus</name>
    <dbReference type="NCBI Taxonomy" id="622671"/>
    <lineage>
        <taxon>Bacteria</taxon>
        <taxon>Pseudomonadati</taxon>
        <taxon>Thermodesulfobacteriota</taxon>
        <taxon>Desulfobacteria</taxon>
        <taxon>Desulfobacterales</taxon>
        <taxon>Desulfobacteraceae</taxon>
        <taxon>Desulfobotulus</taxon>
    </lineage>
</organism>
<dbReference type="Proteomes" id="UP000318307">
    <property type="component" value="Unassembled WGS sequence"/>
</dbReference>
<dbReference type="AlphaFoldDB" id="A0A562RGK6"/>
<keyword evidence="1" id="KW-0645">Protease</keyword>
<dbReference type="OrthoDB" id="9807498at2"/>
<dbReference type="GO" id="GO:0008233">
    <property type="term" value="F:peptidase activity"/>
    <property type="evidence" value="ECO:0007669"/>
    <property type="project" value="UniProtKB-KW"/>
</dbReference>
<evidence type="ECO:0000313" key="2">
    <source>
        <dbReference type="Proteomes" id="UP000318307"/>
    </source>
</evidence>
<proteinExistence type="predicted"/>
<name>A0A562RGK6_9BACT</name>
<dbReference type="InterPro" id="IPR051454">
    <property type="entry name" value="RNA/ubiquinone_mod_enzymes"/>
</dbReference>